<protein>
    <submittedName>
        <fullName evidence="3">Uncharacterized protein</fullName>
    </submittedName>
</protein>
<sequence length="163" mass="17886">MVFIYYQVVPGGTMNDGMFGLPIKAPGALYWFNISFLFLVVTSFMALESGSFAITFVLIALVVMTVLGMRYPLVSAQDVIRTPKGFLVYSLFILIMCDTQTYVFEKPISFSGVMSVVLTGIVSFSLGRSIVIGRLGIEEPPADKAEEDSMYNPEDVGSSPHLK</sequence>
<keyword evidence="2" id="KW-1133">Transmembrane helix</keyword>
<keyword evidence="2" id="KW-0812">Transmembrane</keyword>
<feature type="transmembrane region" description="Helical" evidence="2">
    <location>
        <begin position="53"/>
        <end position="74"/>
    </location>
</feature>
<dbReference type="AlphaFoldDB" id="L7Z9I7"/>
<feature type="transmembrane region" description="Helical" evidence="2">
    <location>
        <begin position="110"/>
        <end position="127"/>
    </location>
</feature>
<feature type="transmembrane region" description="Helical" evidence="2">
    <location>
        <begin position="86"/>
        <end position="104"/>
    </location>
</feature>
<evidence type="ECO:0000256" key="2">
    <source>
        <dbReference type="SAM" id="Phobius"/>
    </source>
</evidence>
<proteinExistence type="predicted"/>
<feature type="transmembrane region" description="Helical" evidence="2">
    <location>
        <begin position="28"/>
        <end position="47"/>
    </location>
</feature>
<keyword evidence="3" id="KW-0614">Plasmid</keyword>
<accession>L7Z9I7</accession>
<keyword evidence="2" id="KW-0472">Membrane</keyword>
<organism evidence="3">
    <name type="scientific">Citrobacter freundii</name>
    <dbReference type="NCBI Taxonomy" id="546"/>
    <lineage>
        <taxon>Bacteria</taxon>
        <taxon>Pseudomonadati</taxon>
        <taxon>Pseudomonadota</taxon>
        <taxon>Gammaproteobacteria</taxon>
        <taxon>Enterobacterales</taxon>
        <taxon>Enterobacteriaceae</taxon>
        <taxon>Citrobacter</taxon>
        <taxon>Citrobacter freundii complex</taxon>
    </lineage>
</organism>
<reference evidence="3" key="1">
    <citation type="journal article" date="2013" name="Antimicrob. Agents Chemother.">
        <title>Complete Sequence of the IncT-Type Plasmid pT-OXA-181 Carrying the blaOXA-181 Carbapenemase Gene from Citrobacter freundii.</title>
        <authorList>
            <person name="Villa L."/>
            <person name="Carattoli A."/>
            <person name="Nordmann P."/>
            <person name="Carta C."/>
            <person name="Poirel L."/>
        </authorList>
    </citation>
    <scope>NUCLEOTIDE SEQUENCE</scope>
    <source>
        <strain evidence="3">CFSTE</strain>
        <plasmid evidence="3">pT-OXA-181</plasmid>
    </source>
</reference>
<feature type="region of interest" description="Disordered" evidence="1">
    <location>
        <begin position="143"/>
        <end position="163"/>
    </location>
</feature>
<evidence type="ECO:0000313" key="3">
    <source>
        <dbReference type="EMBL" id="AGE11271.1"/>
    </source>
</evidence>
<geneLocation type="plasmid" evidence="3">
    <name>pT-OXA-181</name>
</geneLocation>
<dbReference type="EMBL" id="JQ996150">
    <property type="protein sequence ID" value="AGE11271.1"/>
    <property type="molecule type" value="Genomic_DNA"/>
</dbReference>
<name>L7Z9I7_CITFR</name>
<evidence type="ECO:0000256" key="1">
    <source>
        <dbReference type="SAM" id="MobiDB-lite"/>
    </source>
</evidence>